<protein>
    <submittedName>
        <fullName evidence="5">ArsR family transcriptional regulator</fullName>
    </submittedName>
</protein>
<dbReference type="SMART" id="SM00418">
    <property type="entry name" value="HTH_ARSR"/>
    <property type="match status" value="1"/>
</dbReference>
<dbReference type="PANTHER" id="PTHR33154:SF18">
    <property type="entry name" value="ARSENICAL RESISTANCE OPERON REPRESSOR"/>
    <property type="match status" value="1"/>
</dbReference>
<accession>A0A411YFV8</accession>
<sequence length="114" mass="12061">MERSEAEEYARWFRCLADATRLQLLRVLAEGGEPMTVGELVEAVGVGQSSVSGHVRRLAADGFVWVERVGTATYVRINEDCLIALPAAAAAIMGGDRENDARAAVEGAGPEAAS</sequence>
<feature type="domain" description="HTH arsR-type" evidence="4">
    <location>
        <begin position="1"/>
        <end position="97"/>
    </location>
</feature>
<dbReference type="SUPFAM" id="SSF46785">
    <property type="entry name" value="Winged helix' DNA-binding domain"/>
    <property type="match status" value="1"/>
</dbReference>
<proteinExistence type="predicted"/>
<evidence type="ECO:0000259" key="4">
    <source>
        <dbReference type="PROSITE" id="PS50987"/>
    </source>
</evidence>
<dbReference type="InterPro" id="IPR001845">
    <property type="entry name" value="HTH_ArsR_DNA-bd_dom"/>
</dbReference>
<keyword evidence="3" id="KW-0804">Transcription</keyword>
<dbReference type="OrthoDB" id="3173333at2"/>
<evidence type="ECO:0000256" key="3">
    <source>
        <dbReference type="ARBA" id="ARBA00023163"/>
    </source>
</evidence>
<dbReference type="InterPro" id="IPR011991">
    <property type="entry name" value="ArsR-like_HTH"/>
</dbReference>
<keyword evidence="6" id="KW-1185">Reference proteome</keyword>
<evidence type="ECO:0000256" key="1">
    <source>
        <dbReference type="ARBA" id="ARBA00023015"/>
    </source>
</evidence>
<dbReference type="PANTHER" id="PTHR33154">
    <property type="entry name" value="TRANSCRIPTIONAL REGULATOR, ARSR FAMILY"/>
    <property type="match status" value="1"/>
</dbReference>
<gene>
    <name evidence="5" type="ORF">ER308_11340</name>
</gene>
<dbReference type="AlphaFoldDB" id="A0A411YFV8"/>
<dbReference type="Pfam" id="PF01022">
    <property type="entry name" value="HTH_5"/>
    <property type="match status" value="1"/>
</dbReference>
<dbReference type="Gene3D" id="1.10.10.10">
    <property type="entry name" value="Winged helix-like DNA-binding domain superfamily/Winged helix DNA-binding domain"/>
    <property type="match status" value="1"/>
</dbReference>
<dbReference type="PRINTS" id="PR00778">
    <property type="entry name" value="HTHARSR"/>
</dbReference>
<dbReference type="InterPro" id="IPR036388">
    <property type="entry name" value="WH-like_DNA-bd_sf"/>
</dbReference>
<dbReference type="InterPro" id="IPR051081">
    <property type="entry name" value="HTH_MetalResp_TranReg"/>
</dbReference>
<dbReference type="CDD" id="cd00090">
    <property type="entry name" value="HTH_ARSR"/>
    <property type="match status" value="1"/>
</dbReference>
<evidence type="ECO:0000313" key="6">
    <source>
        <dbReference type="Proteomes" id="UP000291469"/>
    </source>
</evidence>
<dbReference type="EMBL" id="CP036402">
    <property type="protein sequence ID" value="QBI20098.1"/>
    <property type="molecule type" value="Genomic_DNA"/>
</dbReference>
<dbReference type="PROSITE" id="PS50987">
    <property type="entry name" value="HTH_ARSR_2"/>
    <property type="match status" value="1"/>
</dbReference>
<organism evidence="5 6">
    <name type="scientific">Egibacter rhizosphaerae</name>
    <dbReference type="NCBI Taxonomy" id="1670831"/>
    <lineage>
        <taxon>Bacteria</taxon>
        <taxon>Bacillati</taxon>
        <taxon>Actinomycetota</taxon>
        <taxon>Nitriliruptoria</taxon>
        <taxon>Egibacterales</taxon>
        <taxon>Egibacteraceae</taxon>
        <taxon>Egibacter</taxon>
    </lineage>
</organism>
<evidence type="ECO:0000256" key="2">
    <source>
        <dbReference type="ARBA" id="ARBA00023125"/>
    </source>
</evidence>
<dbReference type="InterPro" id="IPR036390">
    <property type="entry name" value="WH_DNA-bd_sf"/>
</dbReference>
<dbReference type="NCBIfam" id="NF033788">
    <property type="entry name" value="HTH_metalloreg"/>
    <property type="match status" value="1"/>
</dbReference>
<keyword evidence="1" id="KW-0805">Transcription regulation</keyword>
<dbReference type="Proteomes" id="UP000291469">
    <property type="component" value="Chromosome"/>
</dbReference>
<name>A0A411YFV8_9ACTN</name>
<reference evidence="5 6" key="1">
    <citation type="submission" date="2019-01" db="EMBL/GenBank/DDBJ databases">
        <title>Egibacter rhizosphaerae EGI 80759T.</title>
        <authorList>
            <person name="Chen D.-D."/>
            <person name="Tian Y."/>
            <person name="Jiao J.-Y."/>
            <person name="Zhang X.-T."/>
            <person name="Zhang Y.-G."/>
            <person name="Zhang Y."/>
            <person name="Xiao M."/>
            <person name="Shu W.-S."/>
            <person name="Li W.-J."/>
        </authorList>
    </citation>
    <scope>NUCLEOTIDE SEQUENCE [LARGE SCALE GENOMIC DNA]</scope>
    <source>
        <strain evidence="5 6">EGI 80759</strain>
    </source>
</reference>
<evidence type="ECO:0000313" key="5">
    <source>
        <dbReference type="EMBL" id="QBI20098.1"/>
    </source>
</evidence>
<dbReference type="GO" id="GO:0003700">
    <property type="term" value="F:DNA-binding transcription factor activity"/>
    <property type="evidence" value="ECO:0007669"/>
    <property type="project" value="InterPro"/>
</dbReference>
<dbReference type="RefSeq" id="WP_131155095.1">
    <property type="nucleotide sequence ID" value="NZ_CP036402.1"/>
</dbReference>
<dbReference type="GO" id="GO:0003677">
    <property type="term" value="F:DNA binding"/>
    <property type="evidence" value="ECO:0007669"/>
    <property type="project" value="UniProtKB-KW"/>
</dbReference>
<keyword evidence="2" id="KW-0238">DNA-binding</keyword>
<dbReference type="KEGG" id="erz:ER308_11340"/>